<proteinExistence type="predicted"/>
<keyword evidence="1" id="KW-1133">Transmembrane helix</keyword>
<reference evidence="2 3" key="1">
    <citation type="journal article" date="2020" name="Syst. Appl. Microbiol.">
        <title>Alienimonas chondri sp. nov., a novel planctomycete isolated from the biofilm of the red alga Chondrus crispus.</title>
        <authorList>
            <person name="Vitorino I."/>
            <person name="Albuquerque L."/>
            <person name="Wiegand S."/>
            <person name="Kallscheuer N."/>
            <person name="da Costa M.S."/>
            <person name="Lobo-da-Cunha A."/>
            <person name="Jogler C."/>
            <person name="Lage O.M."/>
        </authorList>
    </citation>
    <scope>NUCLEOTIDE SEQUENCE [LARGE SCALE GENOMIC DNA]</scope>
    <source>
        <strain evidence="2 3">LzC2</strain>
    </source>
</reference>
<organism evidence="2 3">
    <name type="scientific">Alienimonas chondri</name>
    <dbReference type="NCBI Taxonomy" id="2681879"/>
    <lineage>
        <taxon>Bacteria</taxon>
        <taxon>Pseudomonadati</taxon>
        <taxon>Planctomycetota</taxon>
        <taxon>Planctomycetia</taxon>
        <taxon>Planctomycetales</taxon>
        <taxon>Planctomycetaceae</taxon>
        <taxon>Alienimonas</taxon>
    </lineage>
</organism>
<name>A0ABX1VHW6_9PLAN</name>
<keyword evidence="1" id="KW-0812">Transmembrane</keyword>
<evidence type="ECO:0000313" key="2">
    <source>
        <dbReference type="EMBL" id="NNJ27095.1"/>
    </source>
</evidence>
<feature type="transmembrane region" description="Helical" evidence="1">
    <location>
        <begin position="163"/>
        <end position="184"/>
    </location>
</feature>
<evidence type="ECO:0000313" key="3">
    <source>
        <dbReference type="Proteomes" id="UP000609651"/>
    </source>
</evidence>
<accession>A0ABX1VHW6</accession>
<feature type="transmembrane region" description="Helical" evidence="1">
    <location>
        <begin position="124"/>
        <end position="143"/>
    </location>
</feature>
<comment type="caution">
    <text evidence="2">The sequence shown here is derived from an EMBL/GenBank/DDBJ whole genome shotgun (WGS) entry which is preliminary data.</text>
</comment>
<dbReference type="Proteomes" id="UP000609651">
    <property type="component" value="Unassembled WGS sequence"/>
</dbReference>
<gene>
    <name evidence="2" type="ORF">LzC2_31920</name>
</gene>
<evidence type="ECO:0000256" key="1">
    <source>
        <dbReference type="SAM" id="Phobius"/>
    </source>
</evidence>
<keyword evidence="3" id="KW-1185">Reference proteome</keyword>
<feature type="transmembrane region" description="Helical" evidence="1">
    <location>
        <begin position="75"/>
        <end position="95"/>
    </location>
</feature>
<protein>
    <submittedName>
        <fullName evidence="2">Uncharacterized protein</fullName>
    </submittedName>
</protein>
<feature type="transmembrane region" description="Helical" evidence="1">
    <location>
        <begin position="27"/>
        <end position="55"/>
    </location>
</feature>
<dbReference type="EMBL" id="WTPX01000120">
    <property type="protein sequence ID" value="NNJ27095.1"/>
    <property type="molecule type" value="Genomic_DNA"/>
</dbReference>
<keyword evidence="1" id="KW-0472">Membrane</keyword>
<sequence>MMPAIAEPLIEPSVERRPTALDWLGHVAMLFGMTFVGALGCGLSALVVWCGALVWEQVRRAVAWSAADAWWMVPLWIAVAAFSFAVPVLSLIGIVKRLRRGPLRPAPTDACGDLRGSVLRRIRGLILGLMCLPLVGLCLWLGYTAAAAWSRGRFKLNEAAQEPWMWGLLAVLCLVILTSVVGLISAGRTVFQPNPPIGGEEE</sequence>